<evidence type="ECO:0000313" key="1">
    <source>
        <dbReference type="EMBL" id="KAJ8782002.1"/>
    </source>
</evidence>
<gene>
    <name evidence="1" type="ORF">J1605_010515</name>
</gene>
<dbReference type="EMBL" id="JAIQCJ010002136">
    <property type="protein sequence ID" value="KAJ8782002.1"/>
    <property type="molecule type" value="Genomic_DNA"/>
</dbReference>
<keyword evidence="2" id="KW-1185">Reference proteome</keyword>
<dbReference type="AlphaFoldDB" id="A0AB34GSM2"/>
<comment type="caution">
    <text evidence="1">The sequence shown here is derived from an EMBL/GenBank/DDBJ whole genome shotgun (WGS) entry which is preliminary data.</text>
</comment>
<sequence length="76" mass="8700">MQGTWVRSLAREDPTCRGATKPVHHNYLACALEPGMPEDLLFFYDHLRKVIGVTGVELLYCYHCYMATHFVLQATI</sequence>
<name>A0AB34GSM2_ESCRO</name>
<proteinExistence type="predicted"/>
<protein>
    <submittedName>
        <fullName evidence="1">Uncharacterized protein</fullName>
    </submittedName>
</protein>
<evidence type="ECO:0000313" key="2">
    <source>
        <dbReference type="Proteomes" id="UP001159641"/>
    </source>
</evidence>
<dbReference type="Proteomes" id="UP001159641">
    <property type="component" value="Unassembled WGS sequence"/>
</dbReference>
<accession>A0AB34GSM2</accession>
<reference evidence="1 2" key="1">
    <citation type="submission" date="2022-11" db="EMBL/GenBank/DDBJ databases">
        <title>Whole genome sequence of Eschrichtius robustus ER-17-0199.</title>
        <authorList>
            <person name="Bruniche-Olsen A."/>
            <person name="Black A.N."/>
            <person name="Fields C.J."/>
            <person name="Walden K."/>
            <person name="Dewoody J.A."/>
        </authorList>
    </citation>
    <scope>NUCLEOTIDE SEQUENCE [LARGE SCALE GENOMIC DNA]</scope>
    <source>
        <strain evidence="1">ER-17-0199</strain>
        <tissue evidence="1">Blubber</tissue>
    </source>
</reference>
<organism evidence="1 2">
    <name type="scientific">Eschrichtius robustus</name>
    <name type="common">California gray whale</name>
    <name type="synonym">Eschrichtius gibbosus</name>
    <dbReference type="NCBI Taxonomy" id="9764"/>
    <lineage>
        <taxon>Eukaryota</taxon>
        <taxon>Metazoa</taxon>
        <taxon>Chordata</taxon>
        <taxon>Craniata</taxon>
        <taxon>Vertebrata</taxon>
        <taxon>Euteleostomi</taxon>
        <taxon>Mammalia</taxon>
        <taxon>Eutheria</taxon>
        <taxon>Laurasiatheria</taxon>
        <taxon>Artiodactyla</taxon>
        <taxon>Whippomorpha</taxon>
        <taxon>Cetacea</taxon>
        <taxon>Mysticeti</taxon>
        <taxon>Eschrichtiidae</taxon>
        <taxon>Eschrichtius</taxon>
    </lineage>
</organism>